<comment type="caution">
    <text evidence="3">The sequence shown here is derived from an EMBL/GenBank/DDBJ whole genome shotgun (WGS) entry which is preliminary data.</text>
</comment>
<dbReference type="EMBL" id="MBDN02000186">
    <property type="protein sequence ID" value="RLN78511.1"/>
    <property type="molecule type" value="Genomic_DNA"/>
</dbReference>
<reference evidence="3 4" key="1">
    <citation type="journal article" date="2019" name="Mol. Plant Pathol.">
        <title>Genome sequencing of oomycete isolates from Chile supports the New Zealand origin of Phytophthora kernoviae and makes available the first Nothophytophthora sp. genome.</title>
        <authorList>
            <person name="Studholme D.J."/>
            <person name="Panda P."/>
            <person name="Sanfuentes Von Stowasser E."/>
            <person name="Gonzalez M."/>
            <person name="Hill R."/>
            <person name="Sambles C."/>
            <person name="Grant M."/>
            <person name="Williams N.M."/>
            <person name="McDougal R.L."/>
        </authorList>
    </citation>
    <scope>NUCLEOTIDE SEQUENCE [LARGE SCALE GENOMIC DNA]</scope>
    <source>
        <strain evidence="3">Chile4</strain>
    </source>
</reference>
<evidence type="ECO:0000313" key="3">
    <source>
        <dbReference type="EMBL" id="RLN78511.1"/>
    </source>
</evidence>
<feature type="compositionally biased region" description="Low complexity" evidence="1">
    <location>
        <begin position="202"/>
        <end position="258"/>
    </location>
</feature>
<evidence type="ECO:0000256" key="1">
    <source>
        <dbReference type="SAM" id="MobiDB-lite"/>
    </source>
</evidence>
<feature type="region of interest" description="Disordered" evidence="1">
    <location>
        <begin position="202"/>
        <end position="317"/>
    </location>
</feature>
<dbReference type="STRING" id="325452.A0A421GM88"/>
<protein>
    <recommendedName>
        <fullName evidence="5">BZIP domain-containing protein</fullName>
    </recommendedName>
</protein>
<keyword evidence="2" id="KW-0732">Signal</keyword>
<proteinExistence type="predicted"/>
<dbReference type="PANTHER" id="PTHR35796">
    <property type="entry name" value="HYPOTHETICAL CYTOSOLIC PROTEIN"/>
    <property type="match status" value="1"/>
</dbReference>
<dbReference type="AlphaFoldDB" id="A0A421GM88"/>
<evidence type="ECO:0000313" key="4">
    <source>
        <dbReference type="Proteomes" id="UP000285624"/>
    </source>
</evidence>
<feature type="compositionally biased region" description="Low complexity" evidence="1">
    <location>
        <begin position="294"/>
        <end position="307"/>
    </location>
</feature>
<dbReference type="Proteomes" id="UP000285624">
    <property type="component" value="Unassembled WGS sequence"/>
</dbReference>
<accession>A0A421GM88</accession>
<sequence length="732" mass="79012">MVSCSFAALVAVVTVAHANAHSYMVDPMPTWPVSWSTNNFAATIAGQTYLPCPDGMSYSTAPELNTEAYWTAFNESSYTSLKDLVDQTGEVQTLSPFGTATLECGFSLANGTARDLPSQYVEWNQLTEGHDGPCEVWCDDVLAFQDDNCAVNYPESPSQWPYDVSKCSSASQLTAYWIALHGLPWQVYINCVPLTGSVNSTSATTSSSTTSGSTSTTTTAPTTTSATSASTTVATTDAPTVTAATPTATTATTTSTAGEAEDSDCGSFDVAGSDELGESDCGSLDVAGDDNEASTSSPTTSTTTTTSVAGDSDTEVAGDAETVSYIDDSECGSFDITEEDSECGSLDIAEDDSECGSLDIAESSEADTEYTGSATGITFDTLQEPTTKTKRRVQANPNRARNERKLELAYLKNKVGQMETELETLRRHRPVKSLRNDSVSNKRENARLKMVLESQVKLAKSLETLLQKRIQKQVSGCAESIGCSADYYSQGYTLDLLGDRDAFEALFKSVETAYAEMDTVFTTNGLLGMETPGQDARMRESAIGLYLDVFATKVFPFEFEDVATAVWNHFRGNDKHNGVVYENATKNLETSSDIIMEAFTMEVMDRKSSASFRNKQVVRRYVETDRQVVVWVGRGHGLQQTNSPFSSFGFVEKGYVVTRRPAALIPGHKDFTIVQMCTLSLPQMAAGCSIDRTAAGDFTEFVLNVIAASASASQELIENVLLEQTLKKRQES</sequence>
<organism evidence="3 4">
    <name type="scientific">Phytophthora kernoviae</name>
    <dbReference type="NCBI Taxonomy" id="325452"/>
    <lineage>
        <taxon>Eukaryota</taxon>
        <taxon>Sar</taxon>
        <taxon>Stramenopiles</taxon>
        <taxon>Oomycota</taxon>
        <taxon>Peronosporomycetes</taxon>
        <taxon>Peronosporales</taxon>
        <taxon>Peronosporaceae</taxon>
        <taxon>Phytophthora</taxon>
    </lineage>
</organism>
<name>A0A421GM88_9STRA</name>
<evidence type="ECO:0008006" key="5">
    <source>
        <dbReference type="Google" id="ProtNLM"/>
    </source>
</evidence>
<feature type="signal peptide" evidence="2">
    <location>
        <begin position="1"/>
        <end position="20"/>
    </location>
</feature>
<evidence type="ECO:0000256" key="2">
    <source>
        <dbReference type="SAM" id="SignalP"/>
    </source>
</evidence>
<gene>
    <name evidence="3" type="ORF">BBO99_00005924</name>
</gene>
<feature type="chain" id="PRO_5019568774" description="BZIP domain-containing protein" evidence="2">
    <location>
        <begin position="21"/>
        <end position="732"/>
    </location>
</feature>
<dbReference type="PANTHER" id="PTHR35796:SF3">
    <property type="entry name" value="BHLH DOMAIN-CONTAINING PROTEIN"/>
    <property type="match status" value="1"/>
</dbReference>
<keyword evidence="4" id="KW-1185">Reference proteome</keyword>